<keyword evidence="2" id="KW-0732">Signal</keyword>
<feature type="compositionally biased region" description="Polar residues" evidence="1">
    <location>
        <begin position="59"/>
        <end position="69"/>
    </location>
</feature>
<feature type="region of interest" description="Disordered" evidence="1">
    <location>
        <begin position="88"/>
        <end position="235"/>
    </location>
</feature>
<keyword evidence="4" id="KW-1185">Reference proteome</keyword>
<evidence type="ECO:0000313" key="3">
    <source>
        <dbReference type="EMBL" id="KAF5247048.1"/>
    </source>
</evidence>
<feature type="signal peptide" evidence="2">
    <location>
        <begin position="1"/>
        <end position="18"/>
    </location>
</feature>
<organism evidence="3 4">
    <name type="scientific">Fusarium austroamericanum</name>
    <dbReference type="NCBI Taxonomy" id="282268"/>
    <lineage>
        <taxon>Eukaryota</taxon>
        <taxon>Fungi</taxon>
        <taxon>Dikarya</taxon>
        <taxon>Ascomycota</taxon>
        <taxon>Pezizomycotina</taxon>
        <taxon>Sordariomycetes</taxon>
        <taxon>Hypocreomycetidae</taxon>
        <taxon>Hypocreales</taxon>
        <taxon>Nectriaceae</taxon>
        <taxon>Fusarium</taxon>
    </lineage>
</organism>
<evidence type="ECO:0000256" key="2">
    <source>
        <dbReference type="SAM" id="SignalP"/>
    </source>
</evidence>
<feature type="region of interest" description="Disordered" evidence="1">
    <location>
        <begin position="20"/>
        <end position="69"/>
    </location>
</feature>
<feature type="compositionally biased region" description="Low complexity" evidence="1">
    <location>
        <begin position="109"/>
        <end position="121"/>
    </location>
</feature>
<name>A0AAN6HK02_FUSAU</name>
<feature type="chain" id="PRO_5043020413" evidence="2">
    <location>
        <begin position="19"/>
        <end position="407"/>
    </location>
</feature>
<feature type="compositionally biased region" description="Low complexity" evidence="1">
    <location>
        <begin position="30"/>
        <end position="50"/>
    </location>
</feature>
<proteinExistence type="predicted"/>
<gene>
    <name evidence="3" type="ORF">FAUST_900</name>
</gene>
<dbReference type="AlphaFoldDB" id="A0AAN6HK02"/>
<comment type="caution">
    <text evidence="3">The sequence shown here is derived from an EMBL/GenBank/DDBJ whole genome shotgun (WGS) entry which is preliminary data.</text>
</comment>
<sequence length="407" mass="42533">MVASKLILAAIAFGPVAAGPCRPSPTKVLSSTTDFSSSSMISLSDSSLSSRPTHDASTSKELGPETTTNIAADTSLISITVTFESTTTIPTDSQGTVTDATSDTKTETTAEGTSTMETTPTNDIASTTLESTTDGSGIASTATATTDTATTEPTTTIAESTVESESSSVKATATTEATTGTTEAITTTTEATTATTEVTTTTEATTTTTAETTTTEAITTTAAETTTTEATTTTTSMEPISTTFNLLVQGGAMANGVALYSNNQDALVLNSQAAAAWFTSYSTAPLSYDPITRHLLLGDKRLCLMYDSITVASFAICQGPPVGQKFELTCDDPSDGSLRCNIPAKQYISKDNIFVDTGDTWSQFYLLEVNRQFSPGVYRIIIAKDNLSNNDIKYAAFERITVGTRKV</sequence>
<feature type="compositionally biased region" description="Low complexity" evidence="1">
    <location>
        <begin position="131"/>
        <end position="235"/>
    </location>
</feature>
<dbReference type="EMBL" id="JAAMOD010000021">
    <property type="protein sequence ID" value="KAF5247048.1"/>
    <property type="molecule type" value="Genomic_DNA"/>
</dbReference>
<evidence type="ECO:0000256" key="1">
    <source>
        <dbReference type="SAM" id="MobiDB-lite"/>
    </source>
</evidence>
<protein>
    <submittedName>
        <fullName evidence="3">Uncharacterized protein</fullName>
    </submittedName>
</protein>
<evidence type="ECO:0000313" key="4">
    <source>
        <dbReference type="Proteomes" id="UP000537989"/>
    </source>
</evidence>
<reference evidence="3 4" key="1">
    <citation type="submission" date="2020-02" db="EMBL/GenBank/DDBJ databases">
        <title>Identification and distribution of gene clusters putatively required for synthesis of sphingolipid metabolism inhibitors in phylogenetically diverse species of the filamentous fungus Fusarium.</title>
        <authorList>
            <person name="Kim H.-S."/>
            <person name="Busman M."/>
            <person name="Brown D.W."/>
            <person name="Divon H."/>
            <person name="Uhlig S."/>
            <person name="Proctor R.H."/>
        </authorList>
    </citation>
    <scope>NUCLEOTIDE SEQUENCE [LARGE SCALE GENOMIC DNA]</scope>
    <source>
        <strain evidence="3 4">NRRL 2903</strain>
    </source>
</reference>
<accession>A0AAN6HK02</accession>
<dbReference type="Proteomes" id="UP000537989">
    <property type="component" value="Unassembled WGS sequence"/>
</dbReference>